<organism evidence="1">
    <name type="scientific">Eiseniibacteriota bacterium</name>
    <dbReference type="NCBI Taxonomy" id="2212470"/>
    <lineage>
        <taxon>Bacteria</taxon>
        <taxon>Candidatus Eiseniibacteriota</taxon>
    </lineage>
</organism>
<gene>
    <name evidence="1" type="ORF">ENO08_00020</name>
</gene>
<dbReference type="EMBL" id="DSEC01000003">
    <property type="protein sequence ID" value="HER42830.1"/>
    <property type="molecule type" value="Genomic_DNA"/>
</dbReference>
<sequence length="216" mass="23897">MRIADCGSTWTKILDLGSNELEIVATKELVRRTDAFFEVATGHSGRSRCNRYKNELIALAEGGLALVEDGDFSLIDVGGRDIKFVRFFERRVDKLDWNLVCGSTTGATVELLGGYYGIDFESLEPSERWFNVTCGVFGMERVLESVSTGTPPQESIAMFVHGVVRNVFDFAGRPGRIHLSGGFCENRCFLETLKRYCDVVPLGRAVPLEGLKGEIA</sequence>
<reference evidence="1" key="1">
    <citation type="journal article" date="2020" name="mSystems">
        <title>Genome- and Community-Level Interaction Insights into Carbon Utilization and Element Cycling Functions of Hydrothermarchaeota in Hydrothermal Sediment.</title>
        <authorList>
            <person name="Zhou Z."/>
            <person name="Liu Y."/>
            <person name="Xu W."/>
            <person name="Pan J."/>
            <person name="Luo Z.H."/>
            <person name="Li M."/>
        </authorList>
    </citation>
    <scope>NUCLEOTIDE SEQUENCE [LARGE SCALE GENOMIC DNA]</scope>
    <source>
        <strain evidence="1">SpSt-1233</strain>
    </source>
</reference>
<dbReference type="Gene3D" id="3.30.420.40">
    <property type="match status" value="1"/>
</dbReference>
<accession>A0A7V2F2E8</accession>
<comment type="caution">
    <text evidence="1">The sequence shown here is derived from an EMBL/GenBank/DDBJ whole genome shotgun (WGS) entry which is preliminary data.</text>
</comment>
<dbReference type="AlphaFoldDB" id="A0A7V2F2E8"/>
<dbReference type="Proteomes" id="UP000886069">
    <property type="component" value="Unassembled WGS sequence"/>
</dbReference>
<protein>
    <submittedName>
        <fullName evidence="1">ATPase</fullName>
    </submittedName>
</protein>
<name>A0A7V2F2E8_UNCEI</name>
<evidence type="ECO:0000313" key="1">
    <source>
        <dbReference type="EMBL" id="HER42830.1"/>
    </source>
</evidence>
<dbReference type="InterPro" id="IPR043129">
    <property type="entry name" value="ATPase_NBD"/>
</dbReference>
<proteinExistence type="predicted"/>
<dbReference type="SUPFAM" id="SSF53067">
    <property type="entry name" value="Actin-like ATPase domain"/>
    <property type="match status" value="1"/>
</dbReference>